<gene>
    <name evidence="1" type="ORF">AB1Y20_021497</name>
</gene>
<dbReference type="PANTHER" id="PTHR14614:SF132">
    <property type="entry name" value="PROTEIN-LYSINE METHYLTRANSFERASE C42C1.13"/>
    <property type="match status" value="1"/>
</dbReference>
<dbReference type="Gene3D" id="3.40.50.150">
    <property type="entry name" value="Vaccinia Virus protein VP39"/>
    <property type="match status" value="1"/>
</dbReference>
<evidence type="ECO:0000313" key="1">
    <source>
        <dbReference type="EMBL" id="KAL1521846.1"/>
    </source>
</evidence>
<sequence>MADWEVDPSRGADSDECNMLGGWLGPLPRLPSGASLQITCAPALGSTGGVLWPSAPALCERLLALLDDEHASPSDADAIELGAGTGCVGLFAAALGARVVLTDGGFPSGSEQAVRQLEHLRANVRLNAGVLAGGVRVMELDWSVPEHCDAVLASGPAHKFDLVLGSDITFEHSMHPAIASAIARLLRPRHGGGQGGTALISYTTRHLNAKGRDVDIVRFMAHASAKGLRVISPPLETTFQGHVGICILRHAIPADELGYKGSEDDPDIFDLLR</sequence>
<dbReference type="Proteomes" id="UP001515480">
    <property type="component" value="Unassembled WGS sequence"/>
</dbReference>
<dbReference type="PANTHER" id="PTHR14614">
    <property type="entry name" value="HEPATOCELLULAR CARCINOMA-ASSOCIATED ANTIGEN"/>
    <property type="match status" value="1"/>
</dbReference>
<comment type="caution">
    <text evidence="1">The sequence shown here is derived from an EMBL/GenBank/DDBJ whole genome shotgun (WGS) entry which is preliminary data.</text>
</comment>
<dbReference type="EMBL" id="JBGBPQ010000007">
    <property type="protein sequence ID" value="KAL1521846.1"/>
    <property type="molecule type" value="Genomic_DNA"/>
</dbReference>
<evidence type="ECO:0000313" key="2">
    <source>
        <dbReference type="Proteomes" id="UP001515480"/>
    </source>
</evidence>
<accession>A0AB34JKA5</accession>
<reference evidence="1 2" key="1">
    <citation type="journal article" date="2024" name="Science">
        <title>Giant polyketide synthase enzymes in the biosynthesis of giant marine polyether toxins.</title>
        <authorList>
            <person name="Fallon T.R."/>
            <person name="Shende V.V."/>
            <person name="Wierzbicki I.H."/>
            <person name="Pendleton A.L."/>
            <person name="Watervoot N.F."/>
            <person name="Auber R.P."/>
            <person name="Gonzalez D.J."/>
            <person name="Wisecaver J.H."/>
            <person name="Moore B.S."/>
        </authorList>
    </citation>
    <scope>NUCLEOTIDE SEQUENCE [LARGE SCALE GENOMIC DNA]</scope>
    <source>
        <strain evidence="1 2">12B1</strain>
    </source>
</reference>
<name>A0AB34JKA5_PRYPA</name>
<dbReference type="InterPro" id="IPR019410">
    <property type="entry name" value="Methyltransf_16"/>
</dbReference>
<dbReference type="CDD" id="cd02440">
    <property type="entry name" value="AdoMet_MTases"/>
    <property type="match status" value="1"/>
</dbReference>
<dbReference type="InterPro" id="IPR029063">
    <property type="entry name" value="SAM-dependent_MTases_sf"/>
</dbReference>
<dbReference type="AlphaFoldDB" id="A0AB34JKA5"/>
<proteinExistence type="predicted"/>
<keyword evidence="2" id="KW-1185">Reference proteome</keyword>
<organism evidence="1 2">
    <name type="scientific">Prymnesium parvum</name>
    <name type="common">Toxic golden alga</name>
    <dbReference type="NCBI Taxonomy" id="97485"/>
    <lineage>
        <taxon>Eukaryota</taxon>
        <taxon>Haptista</taxon>
        <taxon>Haptophyta</taxon>
        <taxon>Prymnesiophyceae</taxon>
        <taxon>Prymnesiales</taxon>
        <taxon>Prymnesiaceae</taxon>
        <taxon>Prymnesium</taxon>
    </lineage>
</organism>
<protein>
    <recommendedName>
        <fullName evidence="3">Calmodulin-lysine N-methyltransferase</fullName>
    </recommendedName>
</protein>
<evidence type="ECO:0008006" key="3">
    <source>
        <dbReference type="Google" id="ProtNLM"/>
    </source>
</evidence>
<dbReference type="Pfam" id="PF10294">
    <property type="entry name" value="Methyltransf_16"/>
    <property type="match status" value="1"/>
</dbReference>
<dbReference type="SUPFAM" id="SSF53335">
    <property type="entry name" value="S-adenosyl-L-methionine-dependent methyltransferases"/>
    <property type="match status" value="1"/>
</dbReference>